<name>A0A0D0UVL4_9TREE</name>
<protein>
    <submittedName>
        <fullName evidence="2">Unplaced genomic scaffold supercont1.17, whole genome shotgun sequence</fullName>
    </submittedName>
</protein>
<dbReference type="AlphaFoldDB" id="A0A0D0UVL4"/>
<dbReference type="Proteomes" id="UP000053392">
    <property type="component" value="Unassembled WGS sequence"/>
</dbReference>
<keyword evidence="3" id="KW-1185">Reference proteome</keyword>
<organism evidence="2 3">
    <name type="scientific">Cryptococcus deuterogattii Ram5</name>
    <dbReference type="NCBI Taxonomy" id="1296110"/>
    <lineage>
        <taxon>Eukaryota</taxon>
        <taxon>Fungi</taxon>
        <taxon>Dikarya</taxon>
        <taxon>Basidiomycota</taxon>
        <taxon>Agaricomycotina</taxon>
        <taxon>Tremellomycetes</taxon>
        <taxon>Tremellales</taxon>
        <taxon>Cryptococcaceae</taxon>
        <taxon>Cryptococcus</taxon>
        <taxon>Cryptococcus gattii species complex</taxon>
    </lineage>
</organism>
<feature type="region of interest" description="Disordered" evidence="1">
    <location>
        <begin position="1"/>
        <end position="24"/>
    </location>
</feature>
<gene>
    <name evidence="2" type="ORF">I313_06120</name>
</gene>
<evidence type="ECO:0000313" key="2">
    <source>
        <dbReference type="EMBL" id="KIR38124.1"/>
    </source>
</evidence>
<feature type="region of interest" description="Disordered" evidence="1">
    <location>
        <begin position="69"/>
        <end position="105"/>
    </location>
</feature>
<sequence>MPTVRCTMGNNQGLKKKQQQAERAETAEKAIVSKKDRANGATWGNIRTSLGHCRSLFCLLNGEPKFFPENPNAVPCTRTEKNSGSERHRERRKKGGGKAEVGGGESRIGVAKSSIIMSSAVNLLVNQWRRPWLFQRYEIKTRSNRC</sequence>
<feature type="compositionally biased region" description="Basic and acidic residues" evidence="1">
    <location>
        <begin position="78"/>
        <end position="88"/>
    </location>
</feature>
<evidence type="ECO:0000256" key="1">
    <source>
        <dbReference type="SAM" id="MobiDB-lite"/>
    </source>
</evidence>
<accession>A0A0D0UVL4</accession>
<dbReference type="HOGENOM" id="CLU_1777345_0_0_1"/>
<reference evidence="2 3" key="1">
    <citation type="submission" date="2015-01" db="EMBL/GenBank/DDBJ databases">
        <title>The Genome Sequence of Cryptococcus gattii Ram5.</title>
        <authorList>
            <consortium name="The Broad Institute Genomics Platform"/>
            <person name="Cuomo C."/>
            <person name="Litvintseva A."/>
            <person name="Chen Y."/>
            <person name="Heitman J."/>
            <person name="Sun S."/>
            <person name="Springer D."/>
            <person name="Dromer F."/>
            <person name="Young S."/>
            <person name="Zeng Q."/>
            <person name="Gargeya S."/>
            <person name="Abouelleil A."/>
            <person name="Alvarado L."/>
            <person name="Chapman S.B."/>
            <person name="Gainer-Dewar J."/>
            <person name="Goldberg J."/>
            <person name="Griggs A."/>
            <person name="Gujja S."/>
            <person name="Hansen M."/>
            <person name="Howarth C."/>
            <person name="Imamovic A."/>
            <person name="Larimer J."/>
            <person name="Murphy C."/>
            <person name="Naylor J."/>
            <person name="Pearson M."/>
            <person name="Priest M."/>
            <person name="Roberts A."/>
            <person name="Saif S."/>
            <person name="Shea T."/>
            <person name="Sykes S."/>
            <person name="Wortman J."/>
            <person name="Nusbaum C."/>
            <person name="Birren B."/>
        </authorList>
    </citation>
    <scope>NUCLEOTIDE SEQUENCE [LARGE SCALE GENOMIC DNA]</scope>
    <source>
        <strain evidence="2 3">Ram5</strain>
    </source>
</reference>
<proteinExistence type="predicted"/>
<dbReference type="EMBL" id="KN847912">
    <property type="protein sequence ID" value="KIR38124.1"/>
    <property type="molecule type" value="Genomic_DNA"/>
</dbReference>
<evidence type="ECO:0000313" key="3">
    <source>
        <dbReference type="Proteomes" id="UP000053392"/>
    </source>
</evidence>